<name>A0A975ZLE4_9RHOB</name>
<evidence type="ECO:0000313" key="3">
    <source>
        <dbReference type="Proteomes" id="UP000182932"/>
    </source>
</evidence>
<dbReference type="InterPro" id="IPR036844">
    <property type="entry name" value="Hint_dom_sf"/>
</dbReference>
<dbReference type="AlphaFoldDB" id="A0A975ZLE4"/>
<protein>
    <submittedName>
        <fullName evidence="2">Hint domain-containing protein</fullName>
    </submittedName>
</protein>
<dbReference type="EMBL" id="FNYY01000001">
    <property type="protein sequence ID" value="SEI54064.1"/>
    <property type="molecule type" value="Genomic_DNA"/>
</dbReference>
<evidence type="ECO:0000313" key="2">
    <source>
        <dbReference type="EMBL" id="SEI54064.1"/>
    </source>
</evidence>
<dbReference type="SUPFAM" id="SSF51294">
    <property type="entry name" value="Hedgehog/intein (Hint) domain"/>
    <property type="match status" value="1"/>
</dbReference>
<dbReference type="Proteomes" id="UP000182932">
    <property type="component" value="Unassembled WGS sequence"/>
</dbReference>
<dbReference type="Pfam" id="PF13403">
    <property type="entry name" value="Hint_2"/>
    <property type="match status" value="1"/>
</dbReference>
<comment type="caution">
    <text evidence="2">The sequence shown here is derived from an EMBL/GenBank/DDBJ whole genome shotgun (WGS) entry which is preliminary data.</text>
</comment>
<sequence>MTSPLLPHQRRLSATERMPVTAVQRFARAGDRPRRDLPMMRRMEVAALNADFSIQEQSFAVPQTEVFERAVSGFARGTVLATPNGPVAIEDLLPGDMVQSSQGPQRVRWIGSAAIMPDQALPGSMLDGLIRVTAEAFGVGRPGSDVVLGPGAAILHNPPQFRAATGEGHVLTPVQDFIDGVSVFKVTPPSAVKIYHLMLDRHAAVQAGGLEVESYHPGSGAVGRMGENAQRLFMSLFPFLTHPRDFGALGFPRVELEMLEGLRVG</sequence>
<dbReference type="GeneID" id="80816441"/>
<dbReference type="InterPro" id="IPR028992">
    <property type="entry name" value="Hedgehog/Intein_dom"/>
</dbReference>
<gene>
    <name evidence="2" type="ORF">SAMN04487940_101164</name>
</gene>
<proteinExistence type="predicted"/>
<organism evidence="2 3">
    <name type="scientific">Marinovum algicola</name>
    <dbReference type="NCBI Taxonomy" id="42444"/>
    <lineage>
        <taxon>Bacteria</taxon>
        <taxon>Pseudomonadati</taxon>
        <taxon>Pseudomonadota</taxon>
        <taxon>Alphaproteobacteria</taxon>
        <taxon>Rhodobacterales</taxon>
        <taxon>Roseobacteraceae</taxon>
        <taxon>Marinovum</taxon>
    </lineage>
</organism>
<reference evidence="2 3" key="1">
    <citation type="submission" date="2016-10" db="EMBL/GenBank/DDBJ databases">
        <authorList>
            <person name="Varghese N."/>
            <person name="Submissions S."/>
        </authorList>
    </citation>
    <scope>NUCLEOTIDE SEQUENCE [LARGE SCALE GENOMIC DNA]</scope>
    <source>
        <strain evidence="2 3">FF3</strain>
    </source>
</reference>
<accession>A0A975ZLE4</accession>
<evidence type="ECO:0000259" key="1">
    <source>
        <dbReference type="Pfam" id="PF13403"/>
    </source>
</evidence>
<dbReference type="RefSeq" id="WP_083415902.1">
    <property type="nucleotide sequence ID" value="NZ_CATLQZ010000009.1"/>
</dbReference>
<feature type="domain" description="Hedgehog/Intein (Hint)" evidence="1">
    <location>
        <begin position="73"/>
        <end position="218"/>
    </location>
</feature>
<keyword evidence="3" id="KW-1185">Reference proteome</keyword>